<sequence>MSNPYSRRDFVSDSAKLAFGAMIVPRAVLGGPGYRAPSAKLNIACVGIGGMGMSNMSQMLTENIVAVCDVDFAYVERSLDGRLKPRTGEPSAQNVQLGEAYKSAAKYTDFREMLDKQKDIDAVLIATPDHLHATIALAAMSLGKHVYVQKPLAYSVHEVRLLQKAAAANPKLATQMGNQGHSMEGSHRISEIIKSGILGKIHEVHVWTDRPVRYWAQGIPRPRAANAPAPTNPPNPRPQWNMGTVDNAVRSAMAANDSSMPPGLNWDLYLGPAPEIAYHPAYHPFAWRGWLDFGVGSLGDMGAHLIDQPFTSLGLTYPTSIAASSTPWGGGAQNPATYPMATTVQYDFPKVGKRDALKLYWYDGGLMPPRPAMLPDDVPMNNPGSDGGGGVFIGEKGIMFYETYGNKPRIFPEAIAKKAEQVPVTLPRITVSHEQNWIQASKGEAQSSSPFSQASPLTETMLLGMAALRAGQGRKVIYDSAAMKFTNAPDADQYLTRVYRKGWEL</sequence>
<dbReference type="Gene3D" id="3.40.50.720">
    <property type="entry name" value="NAD(P)-binding Rossmann-like Domain"/>
    <property type="match status" value="1"/>
</dbReference>
<keyword evidence="5" id="KW-1185">Reference proteome</keyword>
<feature type="domain" description="Gfo/Idh/MocA-like oxidoreductase N-terminal" evidence="2">
    <location>
        <begin position="42"/>
        <end position="172"/>
    </location>
</feature>
<dbReference type="SUPFAM" id="SSF55347">
    <property type="entry name" value="Glyceraldehyde-3-phosphate dehydrogenase-like, C-terminal domain"/>
    <property type="match status" value="1"/>
</dbReference>
<dbReference type="Pfam" id="PF19051">
    <property type="entry name" value="GFO_IDH_MocA_C2"/>
    <property type="match status" value="1"/>
</dbReference>
<feature type="region of interest" description="Disordered" evidence="1">
    <location>
        <begin position="222"/>
        <end position="241"/>
    </location>
</feature>
<dbReference type="InterPro" id="IPR043906">
    <property type="entry name" value="Gfo/Idh/MocA_OxRdtase_bact_C"/>
</dbReference>
<dbReference type="InterPro" id="IPR036291">
    <property type="entry name" value="NAD(P)-bd_dom_sf"/>
</dbReference>
<name>A0A6M4IPQ3_9BACT</name>
<dbReference type="GO" id="GO:0000166">
    <property type="term" value="F:nucleotide binding"/>
    <property type="evidence" value="ECO:0007669"/>
    <property type="project" value="InterPro"/>
</dbReference>
<dbReference type="KEGG" id="ggr:HKW67_14855"/>
<accession>A0A6M4IPQ3</accession>
<evidence type="ECO:0000313" key="5">
    <source>
        <dbReference type="Proteomes" id="UP000500938"/>
    </source>
</evidence>
<evidence type="ECO:0000259" key="2">
    <source>
        <dbReference type="Pfam" id="PF01408"/>
    </source>
</evidence>
<gene>
    <name evidence="4" type="ORF">HKW67_14855</name>
</gene>
<dbReference type="PANTHER" id="PTHR43818:SF10">
    <property type="entry name" value="NADH-DEPENDENT DEHYDROGENASE-RELATED"/>
    <property type="match status" value="1"/>
</dbReference>
<dbReference type="Proteomes" id="UP000500938">
    <property type="component" value="Chromosome"/>
</dbReference>
<reference evidence="4 5" key="1">
    <citation type="submission" date="2020-05" db="EMBL/GenBank/DDBJ databases">
        <title>Complete genome sequence of Gemmatimonas greenlandica TET16.</title>
        <authorList>
            <person name="Zeng Y."/>
        </authorList>
    </citation>
    <scope>NUCLEOTIDE SEQUENCE [LARGE SCALE GENOMIC DNA]</scope>
    <source>
        <strain evidence="4 5">TET16</strain>
    </source>
</reference>
<organism evidence="4 5">
    <name type="scientific">Gemmatimonas groenlandica</name>
    <dbReference type="NCBI Taxonomy" id="2732249"/>
    <lineage>
        <taxon>Bacteria</taxon>
        <taxon>Pseudomonadati</taxon>
        <taxon>Gemmatimonadota</taxon>
        <taxon>Gemmatimonadia</taxon>
        <taxon>Gemmatimonadales</taxon>
        <taxon>Gemmatimonadaceae</taxon>
        <taxon>Gemmatimonas</taxon>
    </lineage>
</organism>
<dbReference type="Gene3D" id="3.30.360.10">
    <property type="entry name" value="Dihydrodipicolinate Reductase, domain 2"/>
    <property type="match status" value="1"/>
</dbReference>
<dbReference type="SUPFAM" id="SSF51735">
    <property type="entry name" value="NAD(P)-binding Rossmann-fold domains"/>
    <property type="match status" value="1"/>
</dbReference>
<dbReference type="AlphaFoldDB" id="A0A6M4IPQ3"/>
<dbReference type="InterPro" id="IPR050463">
    <property type="entry name" value="Gfo/Idh/MocA_oxidrdct_glycsds"/>
</dbReference>
<protein>
    <submittedName>
        <fullName evidence="4">Gfo/Idh/MocA family oxidoreductase</fullName>
    </submittedName>
</protein>
<dbReference type="InterPro" id="IPR000683">
    <property type="entry name" value="Gfo/Idh/MocA-like_OxRdtase_N"/>
</dbReference>
<dbReference type="Pfam" id="PF01408">
    <property type="entry name" value="GFO_IDH_MocA"/>
    <property type="match status" value="1"/>
</dbReference>
<evidence type="ECO:0000256" key="1">
    <source>
        <dbReference type="SAM" id="MobiDB-lite"/>
    </source>
</evidence>
<evidence type="ECO:0000259" key="3">
    <source>
        <dbReference type="Pfam" id="PF19051"/>
    </source>
</evidence>
<evidence type="ECO:0000313" key="4">
    <source>
        <dbReference type="EMBL" id="QJR36700.1"/>
    </source>
</evidence>
<dbReference type="EMBL" id="CP053085">
    <property type="protein sequence ID" value="QJR36700.1"/>
    <property type="molecule type" value="Genomic_DNA"/>
</dbReference>
<dbReference type="PANTHER" id="PTHR43818">
    <property type="entry name" value="BCDNA.GH03377"/>
    <property type="match status" value="1"/>
</dbReference>
<dbReference type="RefSeq" id="WP_171226133.1">
    <property type="nucleotide sequence ID" value="NZ_CP053085.1"/>
</dbReference>
<proteinExistence type="predicted"/>
<feature type="domain" description="Gfo/Idh/MocA-like oxidoreductase bacterial type C-terminal" evidence="3">
    <location>
        <begin position="256"/>
        <end position="308"/>
    </location>
</feature>